<protein>
    <submittedName>
        <fullName evidence="2">Glycosyltransferase, GT2 family</fullName>
    </submittedName>
</protein>
<dbReference type="CDD" id="cd02440">
    <property type="entry name" value="AdoMet_MTases"/>
    <property type="match status" value="1"/>
</dbReference>
<keyword evidence="3" id="KW-1185">Reference proteome</keyword>
<sequence>MSGPAIVCMLWDKNHAALYEYVRRRPCTVITVRGNCLPELQRGIEAAGGSLVAVEDALTQEEFLQLDEESNQRAQLVAQGLDCDQWKGFCEAQGVHPARVNELLTGGMKGYLHRCMIGVKALDRLRERYQLELMLVNEEYTGSAKLFVKWAKARGVPVLHLLHGTGLAKSYNVHDCVNADCYAVGSDYSKEGLLDLGAPDSILKVTGFPAWDHYRQLAQQRVSIRSQLAKHYRLDPQRRWVGYFTTWASTTTAYAEHSEYKLLITGIFLACVQLWAKGVDFQLIIKDRESNERFGQKVTAEVARALGIPADAYRYITENTEGLTVASDVVVSSGSNLSIEAGIAGIPAINLLSPSQWLLGPPYPDVGMKEARVENLAGVLEACLQGEPSQLQPLARFAGPNGDGRCFERVAELMLRMAQGEAVVEIGELAVTDQQMQNKPTVIEIPAEEPAEVQKPTPLWQQDGENSSLHGSYYENPRGDLFNLFAHPPRIVLELGCGTGATGQAIKQRYPDALVMGFELNKQAAAIARERLDWVVQGNIEQMDLASAGFRLASIDTFIAADVLEHLYNPWLMLHKLRPFLTDDAQVITSIPNSRNAGLLRELAGGSWTYRDEGLLDWTHIRFFTRQEIEKLFSETGYRIACWESRWDGVTPDLDFEDEQRRDVDLGNMVLKNLSREEWQQFRTLQFVVRAEPLPLAGSEAVVTPAEGEAASPLTTTTPETAYEPAALLERVEAPMGAESEVLRQETDDSQSEAPLLADQRLRIAFFVQDGERDVCWKIRVREPFSHMADLIEPIWATHNPKGVCEVDESAIERADVIVVQRHFPRPEHSGVLDRMLRSGKPVYYETDDLFTKVPEGHDAFGIGLETRAHVLDFIGKASGLIVSTEALKEAYLPYNKNISVLPTVHPAALIPTQVPPLRDQEPVTIGYVGTVTHLADLRMIEPVLLRIHKKYGKRVRFVFVGCVTPKLERLADRVERFSSLEEYLAKLPELGLDIGLAPLQENDFNRVKSNIKWIEYTAAGAAGVYSNLTPYLNVQDGRGGFVVPNTEDAWREAIENLINDPQLRHRMLLSARERVLQECTVEAQIEHYREVYSSLLERDLNATFHADMNQCYAEWVEKHQLTESQAQYHAERMMTEWRVNPGFHLLLPFQKGEEAALADTLDSLSQQLYSGWGLSVVSQQPSPGGSFDELEMVEWVQVEGDLMQGINAVLSDSSTDWVALIAAGDRLAPDALISCGDYINLHPQAELLYIDEDWLDDNGQRYNPLFKPEFNLELLRSMPYLGAFLPVRRELLQSLGGYAVEPGVAQYDLALKLAERAERADAETLLHIPKVLLHRQDRYQLARDEAAVVEARCQVLLAHLQRCDIDAKVQNGISFGTFFVDYPLLSEPLVSIILPFRDLEGITKPAINTLLETSSYANFELLLVDNGSREPSLLEFVRQLERNDSRVRLLHDDAPFNYSAICNRAVQQAQGDYLLFLDSDTMVVLSNWLERLLAQALRPQVGVVGPRLIYTSERIESAGLVLGMGGDASSPFVGISMREDGYMGRLQVAQEYSAVSGSCLLIRRELFDQVGGLDEQHFGVRYSDVDLCLKVKAAGYKVIWTPFASLVHFGRQTIHSYADNSFVEMVARSQEALVSRHLPALANDPAFNPNLSLLHKEVQPETEMDVTWEAAFHPRPRVWAYPVNSGGGGEYRVRAPLRALEQAALAQISLLPNSEGRERTRVPSLPEMARAAPDSLFVLHGINDLMIRWLDLYRKYTDTFLVFSLDDNLFHLPQKGGQKNRLPSDMRKRVRRALKHCHRLIVTTEPLKEVYQDFIEDIWVMPNRLETQRWGSLESKRGQGKKPRVGWAGAAQHRGDLELIRPVMEALQDEVEWVFMGMCPTPLRPLVDEYHDGVPFVDYPQKLASLNLDLAIAPLEHNKFNEGKSNLRLLEYGTLGWPVICSDVEPYRNSPATCLPNKPGAWEKAIRERIHEPDALADEGDRMRAWVRENHMLEDHLEEWMQALFSDEVLRQLLKPAG</sequence>
<dbReference type="SUPFAM" id="SSF53756">
    <property type="entry name" value="UDP-Glycosyltransferase/glycogen phosphorylase"/>
    <property type="match status" value="3"/>
</dbReference>
<dbReference type="Gene3D" id="3.40.50.150">
    <property type="entry name" value="Vaccinia Virus protein VP39"/>
    <property type="match status" value="1"/>
</dbReference>
<dbReference type="InterPro" id="IPR001173">
    <property type="entry name" value="Glyco_trans_2-like"/>
</dbReference>
<organism evidence="2 3">
    <name type="scientific">endosymbiont of Ridgeia piscesae</name>
    <dbReference type="NCBI Taxonomy" id="54398"/>
    <lineage>
        <taxon>Bacteria</taxon>
        <taxon>Pseudomonadati</taxon>
        <taxon>Pseudomonadota</taxon>
        <taxon>Gammaproteobacteria</taxon>
        <taxon>sulfur-oxidizing symbionts</taxon>
    </lineage>
</organism>
<dbReference type="InterPro" id="IPR029044">
    <property type="entry name" value="Nucleotide-diphossugar_trans"/>
</dbReference>
<dbReference type="RefSeq" id="WP_060528652.1">
    <property type="nucleotide sequence ID" value="NZ_KQ557154.1"/>
</dbReference>
<dbReference type="Pfam" id="PF13489">
    <property type="entry name" value="Methyltransf_23"/>
    <property type="match status" value="1"/>
</dbReference>
<dbReference type="Gene3D" id="3.90.550.10">
    <property type="entry name" value="Spore Coat Polysaccharide Biosynthesis Protein SpsA, Chain A"/>
    <property type="match status" value="2"/>
</dbReference>
<dbReference type="PANTHER" id="PTHR43685">
    <property type="entry name" value="GLYCOSYLTRANSFERASE"/>
    <property type="match status" value="1"/>
</dbReference>
<dbReference type="PATRIC" id="fig|54398.3.peg.2969"/>
<dbReference type="EMBL" id="LDXT01000054">
    <property type="protein sequence ID" value="KRT56378.1"/>
    <property type="molecule type" value="Genomic_DNA"/>
</dbReference>
<dbReference type="Gene3D" id="3.40.50.2000">
    <property type="entry name" value="Glycogen Phosphorylase B"/>
    <property type="match status" value="2"/>
</dbReference>
<keyword evidence="2" id="KW-0808">Transferase</keyword>
<reference evidence="2 3" key="1">
    <citation type="submission" date="2015-11" db="EMBL/GenBank/DDBJ databases">
        <title>The genome of Candidatus Endoriftia persephone in Ridgeia piscesae and population structure of the North Eastern Pacific vestimentiferan symbionts.</title>
        <authorList>
            <person name="Perez M."/>
            <person name="Juniper K.S."/>
        </authorList>
    </citation>
    <scope>NUCLEOTIDE SEQUENCE [LARGE SCALE GENOMIC DNA]</scope>
    <source>
        <strain evidence="2">Ind11</strain>
    </source>
</reference>
<dbReference type="Proteomes" id="UP000051634">
    <property type="component" value="Unassembled WGS sequence"/>
</dbReference>
<dbReference type="Pfam" id="PF00535">
    <property type="entry name" value="Glycos_transf_2"/>
    <property type="match status" value="1"/>
</dbReference>
<proteinExistence type="predicted"/>
<dbReference type="InterPro" id="IPR050834">
    <property type="entry name" value="Glycosyltransf_2"/>
</dbReference>
<evidence type="ECO:0000313" key="3">
    <source>
        <dbReference type="Proteomes" id="UP000051634"/>
    </source>
</evidence>
<feature type="domain" description="Glycosyltransferase 2-like" evidence="1">
    <location>
        <begin position="1392"/>
        <end position="1571"/>
    </location>
</feature>
<dbReference type="OrthoDB" id="9179784at2"/>
<dbReference type="GO" id="GO:0016740">
    <property type="term" value="F:transferase activity"/>
    <property type="evidence" value="ECO:0007669"/>
    <property type="project" value="UniProtKB-KW"/>
</dbReference>
<gene>
    <name evidence="2" type="ORF">Ga0074115_1435</name>
</gene>
<accession>A0A0T5Z0E7</accession>
<dbReference type="PANTHER" id="PTHR43685:SF2">
    <property type="entry name" value="GLYCOSYLTRANSFERASE 2-LIKE DOMAIN-CONTAINING PROTEIN"/>
    <property type="match status" value="1"/>
</dbReference>
<dbReference type="GO" id="GO:0044010">
    <property type="term" value="P:single-species biofilm formation"/>
    <property type="evidence" value="ECO:0007669"/>
    <property type="project" value="TreeGrafter"/>
</dbReference>
<evidence type="ECO:0000259" key="1">
    <source>
        <dbReference type="Pfam" id="PF00535"/>
    </source>
</evidence>
<dbReference type="SUPFAM" id="SSF53335">
    <property type="entry name" value="S-adenosyl-L-methionine-dependent methyltransferases"/>
    <property type="match status" value="1"/>
</dbReference>
<dbReference type="InterPro" id="IPR029063">
    <property type="entry name" value="SAM-dependent_MTases_sf"/>
</dbReference>
<name>A0A0T5Z0E7_9GAMM</name>
<comment type="caution">
    <text evidence="2">The sequence shown here is derived from an EMBL/GenBank/DDBJ whole genome shotgun (WGS) entry which is preliminary data.</text>
</comment>
<dbReference type="CDD" id="cd04186">
    <property type="entry name" value="GT_2_like_c"/>
    <property type="match status" value="1"/>
</dbReference>
<dbReference type="SUPFAM" id="SSF53448">
    <property type="entry name" value="Nucleotide-diphospho-sugar transferases"/>
    <property type="match status" value="2"/>
</dbReference>
<evidence type="ECO:0000313" key="2">
    <source>
        <dbReference type="EMBL" id="KRT56378.1"/>
    </source>
</evidence>